<evidence type="ECO:0000313" key="3">
    <source>
        <dbReference type="Proteomes" id="UP000070346"/>
    </source>
</evidence>
<name>A0A9X0J6V3_LACJH</name>
<feature type="coiled-coil region" evidence="1">
    <location>
        <begin position="44"/>
        <end position="71"/>
    </location>
</feature>
<proteinExistence type="predicted"/>
<comment type="caution">
    <text evidence="2">The sequence shown here is derived from an EMBL/GenBank/DDBJ whole genome shotgun (WGS) entry which is preliminary data.</text>
</comment>
<dbReference type="RefSeq" id="WP_061400347.1">
    <property type="nucleotide sequence ID" value="NZ_LSNG01000031.1"/>
</dbReference>
<evidence type="ECO:0008006" key="4">
    <source>
        <dbReference type="Google" id="ProtNLM"/>
    </source>
</evidence>
<evidence type="ECO:0000256" key="1">
    <source>
        <dbReference type="SAM" id="Coils"/>
    </source>
</evidence>
<sequence length="130" mass="14567">MVNYFDNTHIDGKQLTPQQIADAIRHKKFGVDVREAMAQGLEYCMTQAQKVDKLESDLSNLDKRVTLLEVLPNEVTDIKESIGTINKQIDKLNLSVFGDGAAEISIDGQNDINNTKRAKGISIDYDNDKR</sequence>
<keyword evidence="1" id="KW-0175">Coiled coil</keyword>
<dbReference type="EMBL" id="LSNG01000031">
    <property type="protein sequence ID" value="KXN75952.1"/>
    <property type="molecule type" value="Genomic_DNA"/>
</dbReference>
<protein>
    <recommendedName>
        <fullName evidence="4">Lj928 prophage protein</fullName>
    </recommendedName>
</protein>
<dbReference type="Proteomes" id="UP000070346">
    <property type="component" value="Unassembled WGS sequence"/>
</dbReference>
<dbReference type="AlphaFoldDB" id="A0A9X0J6V3"/>
<evidence type="ECO:0000313" key="2">
    <source>
        <dbReference type="EMBL" id="KXN75952.1"/>
    </source>
</evidence>
<gene>
    <name evidence="2" type="ORF">AYJ53_07975</name>
</gene>
<reference evidence="2 3" key="1">
    <citation type="submission" date="2016-02" db="EMBL/GenBank/DDBJ databases">
        <title>Complete Genome Sequences of Lactobacillus johnsonii Strain W1.</title>
        <authorList>
            <person name="Sun Y."/>
            <person name="Wu X."/>
        </authorList>
    </citation>
    <scope>NUCLEOTIDE SEQUENCE [LARGE SCALE GENOMIC DNA]</scope>
    <source>
        <strain evidence="2 3">W1</strain>
    </source>
</reference>
<accession>A0A9X0J6V3</accession>
<organism evidence="2 3">
    <name type="scientific">Lactobacillus johnsonii</name>
    <dbReference type="NCBI Taxonomy" id="33959"/>
    <lineage>
        <taxon>Bacteria</taxon>
        <taxon>Bacillati</taxon>
        <taxon>Bacillota</taxon>
        <taxon>Bacilli</taxon>
        <taxon>Lactobacillales</taxon>
        <taxon>Lactobacillaceae</taxon>
        <taxon>Lactobacillus</taxon>
    </lineage>
</organism>
<dbReference type="OrthoDB" id="2151928at2"/>